<dbReference type="InterPro" id="IPR012334">
    <property type="entry name" value="Pectin_lyas_fold"/>
</dbReference>
<evidence type="ECO:0000313" key="7">
    <source>
        <dbReference type="EMBL" id="PZP57074.1"/>
    </source>
</evidence>
<dbReference type="NCBIfam" id="TIGR01901">
    <property type="entry name" value="adhes_NPXG"/>
    <property type="match status" value="1"/>
</dbReference>
<evidence type="ECO:0000256" key="5">
    <source>
        <dbReference type="SAM" id="SignalP"/>
    </source>
</evidence>
<comment type="subcellular location">
    <subcellularLocation>
        <location evidence="1">Secreted</location>
    </subcellularLocation>
</comment>
<feature type="signal peptide" evidence="5">
    <location>
        <begin position="1"/>
        <end position="29"/>
    </location>
</feature>
<evidence type="ECO:0000256" key="2">
    <source>
        <dbReference type="ARBA" id="ARBA00022525"/>
    </source>
</evidence>
<evidence type="ECO:0000256" key="3">
    <source>
        <dbReference type="ARBA" id="ARBA00022729"/>
    </source>
</evidence>
<accession>A0A2W5FRL7</accession>
<dbReference type="InterPro" id="IPR008638">
    <property type="entry name" value="FhaB/CdiA-like_TPS"/>
</dbReference>
<feature type="region of interest" description="Disordered" evidence="4">
    <location>
        <begin position="1293"/>
        <end position="1316"/>
    </location>
</feature>
<feature type="chain" id="PRO_5015892049" description="Filamentous haemagglutinin FhaB/tRNA nuclease CdiA-like TPS domain-containing protein" evidence="5">
    <location>
        <begin position="30"/>
        <end position="1374"/>
    </location>
</feature>
<dbReference type="GO" id="GO:0005576">
    <property type="term" value="C:extracellular region"/>
    <property type="evidence" value="ECO:0007669"/>
    <property type="project" value="UniProtKB-SubCell"/>
</dbReference>
<keyword evidence="2" id="KW-0964">Secreted</keyword>
<comment type="caution">
    <text evidence="7">The sequence shown here is derived from an EMBL/GenBank/DDBJ whole genome shotgun (WGS) entry which is preliminary data.</text>
</comment>
<gene>
    <name evidence="7" type="ORF">DI586_01585</name>
</gene>
<dbReference type="InterPro" id="IPR011050">
    <property type="entry name" value="Pectin_lyase_fold/virulence"/>
</dbReference>
<dbReference type="PANTHER" id="PTHR12338">
    <property type="entry name" value="AUTOTRANSPORTER"/>
    <property type="match status" value="1"/>
</dbReference>
<protein>
    <recommendedName>
        <fullName evidence="6">Filamentous haemagglutinin FhaB/tRNA nuclease CdiA-like TPS domain-containing protein</fullName>
    </recommendedName>
</protein>
<feature type="compositionally biased region" description="Pro residues" evidence="4">
    <location>
        <begin position="1295"/>
        <end position="1307"/>
    </location>
</feature>
<dbReference type="Proteomes" id="UP000249739">
    <property type="component" value="Unassembled WGS sequence"/>
</dbReference>
<feature type="domain" description="Filamentous haemagglutinin FhaB/tRNA nuclease CdiA-like TPS" evidence="6">
    <location>
        <begin position="32"/>
        <end position="147"/>
    </location>
</feature>
<evidence type="ECO:0000256" key="1">
    <source>
        <dbReference type="ARBA" id="ARBA00004613"/>
    </source>
</evidence>
<evidence type="ECO:0000256" key="4">
    <source>
        <dbReference type="SAM" id="MobiDB-lite"/>
    </source>
</evidence>
<reference evidence="7 8" key="1">
    <citation type="submission" date="2017-08" db="EMBL/GenBank/DDBJ databases">
        <title>Infants hospitalized years apart are colonized by the same room-sourced microbial strains.</title>
        <authorList>
            <person name="Brooks B."/>
            <person name="Olm M.R."/>
            <person name="Firek B.A."/>
            <person name="Baker R."/>
            <person name="Thomas B.C."/>
            <person name="Morowitz M.J."/>
            <person name="Banfield J.F."/>
        </authorList>
    </citation>
    <scope>NUCLEOTIDE SEQUENCE [LARGE SCALE GENOMIC DNA]</scope>
    <source>
        <strain evidence="7">S2_006_000_R2_64</strain>
    </source>
</reference>
<sequence>MSHSRRISKQVLFAFLSLSTTLQGMPAYALDPHVLPNGGVVVQGDAQFDYTVPNELHVQQNTDRAVINWNSFNIGENASTQFHQNSSNAIAVNRVVGAGLDPTQIMGTLKANGKIVVLDRNGVIFGRNSQVDVGGIIASTGNIDDDALMNNGQLRITGADTGGMIVNNGNITVSQAGLAAFVSPTAKNNGVINAKLGKVTLAAGDEATVDLYGDGLVELAAGKKLTAALVENTGAINAEGGTVTLTASGAKDIVNTVINTSGVINVSSVTAQGGKIILEGANTQVSGTLDASGKTGGGSVYVGGDYQGKGTIKTANKVNITESAKIKASTTGEAGKGGKVIIWSDHSTNFNGTIEAKGGYISGDGGFVETSGKINLGVTGTVDASSMNGLAGSWLLDPSNVIIVGTGGNAVTGGTNNPVTDDYQVSASSIQSALNSGNNVTITTSNGAGTQDGNITTSGNVSIIKTTGGDATLTLQAHNNIQLENTTISSTNNRLGLNLTADSDNSGGGTITLGNVNFSTLGGDINFNRAVTLTDDNDWNAGNGWIFTGSTVDMGTNDLTITAANMDIGGNIGGTGESILTLRPDHAGADIGVNAGYGFNIDLTEAGYLNPGFKLILGYVGGVGYSNIDGWDLTGKDFDLEVNNSHFAIDNFTQGNGDVLINTTEAYLYGIALGSGDFTVDSRKSGGNNGWINMQENITKSVAGQSTLTLRTEGDIGARDIVSTGGALDVVLWTDTDNTRNDGSFNHQGTITTGGGDIYLVGGLDDGTNGGIAGDGIGDGYMTEGSILWGAHYNAGGGDILIQGRATYGSDNGFYLGNNTSLETVGSGSITIRGITYFDRDAVKINNTTITTENGDITIHGYNPSTMGWGAGLQTSNAQISSVNGDISLTGIRTGATSGTAYGIELYSSNSEIVTQNGNVYVTGTNTVTTNGMNAVAIHSWGDTKIASMTGDLVLTGTSSVTTGTATDWKTDASGDFIIGDAAATGDIILNVDSFDFSNSDTQVITQGSVTIKPRTASTSIGISGGSGAMNLTDAVLAYFDPGTLVIGDSVNGTGDIDVDTWDISSLGYDVELYGNDIDLGGITLADNSFAATARNDGMDAGDVNLSAAISKTGSASSALNLTAGGNIIVPHDITSSSGAIDITLDAGYDLSLTNVTVDTGGGELNLAAAHDVSYTSAQDITVDVVHGETVFLQTSAGKNITARGQISTTGGGDAAVLASGGNFINSYGSSLFSIASGGRWLIYSADPALNTRGGLVPTEDAIFDETYSSLAPSMVPAGSRYIFSTSFVSDPGIMKPPPPPPPPPPAASSKPSSPSKDFENYVVAIDKTRVMNLSVDISQVEISSAPFMLQVQYAPVGATDMVYEDEKVIIKGQ</sequence>
<evidence type="ECO:0000259" key="6">
    <source>
        <dbReference type="SMART" id="SM00912"/>
    </source>
</evidence>
<keyword evidence="3 5" id="KW-0732">Signal</keyword>
<dbReference type="SMART" id="SM00912">
    <property type="entry name" value="Haemagg_act"/>
    <property type="match status" value="1"/>
</dbReference>
<dbReference type="InterPro" id="IPR050909">
    <property type="entry name" value="Bact_Autotransporter_VF"/>
</dbReference>
<dbReference type="SUPFAM" id="SSF51126">
    <property type="entry name" value="Pectin lyase-like"/>
    <property type="match status" value="1"/>
</dbReference>
<organism evidence="7 8">
    <name type="scientific">Micavibrio aeruginosavorus</name>
    <dbReference type="NCBI Taxonomy" id="349221"/>
    <lineage>
        <taxon>Bacteria</taxon>
        <taxon>Pseudomonadati</taxon>
        <taxon>Bdellovibrionota</taxon>
        <taxon>Bdellovibrionia</taxon>
        <taxon>Bdellovibrionales</taxon>
        <taxon>Pseudobdellovibrionaceae</taxon>
        <taxon>Micavibrio</taxon>
    </lineage>
</organism>
<dbReference type="EMBL" id="QFOT01000008">
    <property type="protein sequence ID" value="PZP57074.1"/>
    <property type="molecule type" value="Genomic_DNA"/>
</dbReference>
<dbReference type="PANTHER" id="PTHR12338:SF8">
    <property type="entry name" value="HEME_HEMOPEXIN-BINDING PROTEIN"/>
    <property type="match status" value="1"/>
</dbReference>
<evidence type="ECO:0000313" key="8">
    <source>
        <dbReference type="Proteomes" id="UP000249739"/>
    </source>
</evidence>
<proteinExistence type="predicted"/>
<dbReference type="Gene3D" id="2.160.20.10">
    <property type="entry name" value="Single-stranded right-handed beta-helix, Pectin lyase-like"/>
    <property type="match status" value="1"/>
</dbReference>
<name>A0A2W5FRL7_9BACT</name>
<dbReference type="Pfam" id="PF05860">
    <property type="entry name" value="TPS"/>
    <property type="match status" value="1"/>
</dbReference>